<organism evidence="5 6">
    <name type="scientific">Staphylotrichum longicolle</name>
    <dbReference type="NCBI Taxonomy" id="669026"/>
    <lineage>
        <taxon>Eukaryota</taxon>
        <taxon>Fungi</taxon>
        <taxon>Dikarya</taxon>
        <taxon>Ascomycota</taxon>
        <taxon>Pezizomycotina</taxon>
        <taxon>Sordariomycetes</taxon>
        <taxon>Sordariomycetidae</taxon>
        <taxon>Sordariales</taxon>
        <taxon>Chaetomiaceae</taxon>
        <taxon>Staphylotrichum</taxon>
    </lineage>
</organism>
<keyword evidence="2" id="KW-0520">NAD</keyword>
<evidence type="ECO:0000313" key="5">
    <source>
        <dbReference type="EMBL" id="KAG7290899.1"/>
    </source>
</evidence>
<dbReference type="Gene3D" id="3.90.25.10">
    <property type="entry name" value="UDP-galactose 4-epimerase, domain 1"/>
    <property type="match status" value="1"/>
</dbReference>
<evidence type="ECO:0000256" key="1">
    <source>
        <dbReference type="ARBA" id="ARBA00001911"/>
    </source>
</evidence>
<dbReference type="AlphaFoldDB" id="A0AAD4HXG3"/>
<accession>A0AAD4HXG3</accession>
<sequence>MGLLTVSLRQANGFFEDYGIWKEAPVLIGTTKFEPRPDVKNIMITGGAGFIACWLVRHLTLTYPHAYNIVSFDKLDYCASLNNTRVLNDKRNFTFYQGDVTNPSEVVDCLERYNIDTIFHFAAQSHVDLSFGNSYSFTHTNVYGTHVLLESAKKVGIKRFIHVSTDEVYGEVKDGDDDLLESSILAPTNPYAASKAAAEMLVHSYQKSFKLPAIIVRSNNVYGPHQYPEKIIPKFTCLLARSQPVVLHGDGSPTRRYLYAGDAADAFDTILHRGQPGQIYNVGSQDEISNFALCKLLIAEMAIPLSSSSSSSLADEDLTRWIKYTNDRPFNDHRYAVDATKLRSLGWEQRTGFAEGLRQTVAWYRQFGERWWGDITKVLTPFPTVAEGGEVVSDHEPISDYPVVGGKVVAKGAGEVNVAVNGDVKGSVNGHVNGLVRGER</sequence>
<dbReference type="CDD" id="cd05246">
    <property type="entry name" value="dTDP_GD_SDR_e"/>
    <property type="match status" value="1"/>
</dbReference>
<dbReference type="FunFam" id="3.40.50.720:FF:000304">
    <property type="entry name" value="UDP-glucose 4,6-dehydratase"/>
    <property type="match status" value="1"/>
</dbReference>
<evidence type="ECO:0000313" key="6">
    <source>
        <dbReference type="Proteomes" id="UP001197093"/>
    </source>
</evidence>
<dbReference type="GO" id="GO:0008460">
    <property type="term" value="F:dTDP-glucose 4,6-dehydratase activity"/>
    <property type="evidence" value="ECO:0007669"/>
    <property type="project" value="InterPro"/>
</dbReference>
<dbReference type="Pfam" id="PF16363">
    <property type="entry name" value="GDP_Man_Dehyd"/>
    <property type="match status" value="1"/>
</dbReference>
<dbReference type="SUPFAM" id="SSF51735">
    <property type="entry name" value="NAD(P)-binding Rossmann-fold domains"/>
    <property type="match status" value="1"/>
</dbReference>
<gene>
    <name evidence="5" type="ORF">NEMBOFW57_000904</name>
</gene>
<dbReference type="Proteomes" id="UP001197093">
    <property type="component" value="Unassembled WGS sequence"/>
</dbReference>
<feature type="domain" description="NAD(P)-binding" evidence="4">
    <location>
        <begin position="43"/>
        <end position="360"/>
    </location>
</feature>
<keyword evidence="3" id="KW-0456">Lyase</keyword>
<reference evidence="5" key="1">
    <citation type="submission" date="2023-02" db="EMBL/GenBank/DDBJ databases">
        <authorList>
            <person name="Palmer J.M."/>
        </authorList>
    </citation>
    <scope>NUCLEOTIDE SEQUENCE</scope>
    <source>
        <strain evidence="5">FW57</strain>
    </source>
</reference>
<dbReference type="EMBL" id="JAHCVI010000001">
    <property type="protein sequence ID" value="KAG7290899.1"/>
    <property type="molecule type" value="Genomic_DNA"/>
</dbReference>
<comment type="cofactor">
    <cofactor evidence="1">
        <name>NAD(+)</name>
        <dbReference type="ChEBI" id="CHEBI:57540"/>
    </cofactor>
</comment>
<dbReference type="InterPro" id="IPR005888">
    <property type="entry name" value="dTDP_Gluc_deHydtase"/>
</dbReference>
<protein>
    <recommendedName>
        <fullName evidence="4">NAD(P)-binding domain-containing protein</fullName>
    </recommendedName>
</protein>
<evidence type="ECO:0000256" key="2">
    <source>
        <dbReference type="ARBA" id="ARBA00023027"/>
    </source>
</evidence>
<evidence type="ECO:0000256" key="3">
    <source>
        <dbReference type="ARBA" id="ARBA00023239"/>
    </source>
</evidence>
<dbReference type="Gene3D" id="3.40.50.720">
    <property type="entry name" value="NAD(P)-binding Rossmann-like Domain"/>
    <property type="match status" value="1"/>
</dbReference>
<keyword evidence="6" id="KW-1185">Reference proteome</keyword>
<proteinExistence type="predicted"/>
<comment type="caution">
    <text evidence="5">The sequence shown here is derived from an EMBL/GenBank/DDBJ whole genome shotgun (WGS) entry which is preliminary data.</text>
</comment>
<name>A0AAD4HXG3_9PEZI</name>
<evidence type="ECO:0000259" key="4">
    <source>
        <dbReference type="Pfam" id="PF16363"/>
    </source>
</evidence>
<dbReference type="InterPro" id="IPR016040">
    <property type="entry name" value="NAD(P)-bd_dom"/>
</dbReference>
<dbReference type="PANTHER" id="PTHR43000">
    <property type="entry name" value="DTDP-D-GLUCOSE 4,6-DEHYDRATASE-RELATED"/>
    <property type="match status" value="1"/>
</dbReference>
<dbReference type="GO" id="GO:0009225">
    <property type="term" value="P:nucleotide-sugar metabolic process"/>
    <property type="evidence" value="ECO:0007669"/>
    <property type="project" value="InterPro"/>
</dbReference>
<dbReference type="InterPro" id="IPR036291">
    <property type="entry name" value="NAD(P)-bd_dom_sf"/>
</dbReference>